<dbReference type="Pfam" id="PF01497">
    <property type="entry name" value="Peripla_BP_2"/>
    <property type="match status" value="1"/>
</dbReference>
<feature type="chain" id="PRO_5047412755" evidence="7">
    <location>
        <begin position="26"/>
        <end position="307"/>
    </location>
</feature>
<dbReference type="Gene3D" id="3.40.50.1980">
    <property type="entry name" value="Nitrogenase molybdenum iron protein domain"/>
    <property type="match status" value="2"/>
</dbReference>
<evidence type="ECO:0000256" key="6">
    <source>
        <dbReference type="SAM" id="Coils"/>
    </source>
</evidence>
<feature type="coiled-coil region" evidence="6">
    <location>
        <begin position="156"/>
        <end position="183"/>
    </location>
</feature>
<proteinExistence type="inferred from homology"/>
<evidence type="ECO:0000259" key="8">
    <source>
        <dbReference type="PROSITE" id="PS50983"/>
    </source>
</evidence>
<dbReference type="PANTHER" id="PTHR30532:SF1">
    <property type="entry name" value="IRON(3+)-HYDROXAMATE-BINDING PROTEIN FHUD"/>
    <property type="match status" value="1"/>
</dbReference>
<reference evidence="9 10" key="1">
    <citation type="submission" date="2023-02" db="EMBL/GenBank/DDBJ databases">
        <title>Vibrio intestini sp. nov., a close relative of Vibrio cholerae isolated from the intestine of Healthy Culter dabryi.</title>
        <authorList>
            <person name="Wu N."/>
        </authorList>
    </citation>
    <scope>NUCLEOTIDE SEQUENCE [LARGE SCALE GENOMIC DNA]</scope>
    <source>
        <strain evidence="9 10">DSL-7</strain>
    </source>
</reference>
<protein>
    <submittedName>
        <fullName evidence="9">Iron-siderophore ABC transporter substrate-binding protein</fullName>
    </submittedName>
</protein>
<sequence>MCLICLSKLGRALLVLSLLALPVQAQIVITDSQGEQRFANVPQRVVVLNWDLLEQVLELGVEPVGAPELSSYAQWVVQPALPHSVQDIGTRNEPNLEKIAALQPDVILAAGPQQDLLPMLGRIAPVLYLPNFAEQDNAAQVAIAHFTTLATLFGQQSLAEQKLQAMQARFAELKASLQQAFGESLPAVVPMRFANPTSVFLYTENSTPHYVVEQLGLSVALPQPAKEWGIVQKRLSDLQHVEHGYVLYFLPFAEEKKVQQSLLWRAMPFVQAGQVNSVRAVWSYGGAMSLRYSAEAITESLLAVAPQ</sequence>
<evidence type="ECO:0000256" key="7">
    <source>
        <dbReference type="SAM" id="SignalP"/>
    </source>
</evidence>
<dbReference type="InterPro" id="IPR051313">
    <property type="entry name" value="Bact_iron-sidero_bind"/>
</dbReference>
<comment type="subcellular location">
    <subcellularLocation>
        <location evidence="1">Cell envelope</location>
    </subcellularLocation>
</comment>
<evidence type="ECO:0000256" key="3">
    <source>
        <dbReference type="ARBA" id="ARBA00022448"/>
    </source>
</evidence>
<evidence type="ECO:0000256" key="4">
    <source>
        <dbReference type="ARBA" id="ARBA00022496"/>
    </source>
</evidence>
<keyword evidence="4" id="KW-0406">Ion transport</keyword>
<accession>A0ABT5V375</accession>
<dbReference type="PRINTS" id="PR01715">
    <property type="entry name" value="FERRIBNDNGPP"/>
</dbReference>
<gene>
    <name evidence="9" type="ORF">PUN32_12820</name>
</gene>
<keyword evidence="4" id="KW-0410">Iron transport</keyword>
<feature type="signal peptide" evidence="7">
    <location>
        <begin position="1"/>
        <end position="25"/>
    </location>
</feature>
<evidence type="ECO:0000256" key="2">
    <source>
        <dbReference type="ARBA" id="ARBA00008814"/>
    </source>
</evidence>
<keyword evidence="10" id="KW-1185">Reference proteome</keyword>
<dbReference type="EMBL" id="JARBFT010000017">
    <property type="protein sequence ID" value="MDE1515898.1"/>
    <property type="molecule type" value="Genomic_DNA"/>
</dbReference>
<evidence type="ECO:0000256" key="1">
    <source>
        <dbReference type="ARBA" id="ARBA00004196"/>
    </source>
</evidence>
<dbReference type="InterPro" id="IPR002491">
    <property type="entry name" value="ABC_transptr_periplasmic_BD"/>
</dbReference>
<name>A0ABT5V375_9VIBR</name>
<evidence type="ECO:0000313" key="10">
    <source>
        <dbReference type="Proteomes" id="UP001216189"/>
    </source>
</evidence>
<keyword evidence="6" id="KW-0175">Coiled coil</keyword>
<feature type="domain" description="Fe/B12 periplasmic-binding" evidence="8">
    <location>
        <begin position="44"/>
        <end position="307"/>
    </location>
</feature>
<dbReference type="RefSeq" id="WP_274723571.1">
    <property type="nucleotide sequence ID" value="NZ_JARBFT010000017.1"/>
</dbReference>
<keyword evidence="3" id="KW-0813">Transport</keyword>
<dbReference type="SUPFAM" id="SSF53807">
    <property type="entry name" value="Helical backbone' metal receptor"/>
    <property type="match status" value="1"/>
</dbReference>
<dbReference type="CDD" id="cd01146">
    <property type="entry name" value="FhuD"/>
    <property type="match status" value="1"/>
</dbReference>
<keyword evidence="4" id="KW-0408">Iron</keyword>
<keyword evidence="5 7" id="KW-0732">Signal</keyword>
<dbReference type="Proteomes" id="UP001216189">
    <property type="component" value="Unassembled WGS sequence"/>
</dbReference>
<evidence type="ECO:0000256" key="5">
    <source>
        <dbReference type="ARBA" id="ARBA00022729"/>
    </source>
</evidence>
<comment type="similarity">
    <text evidence="2">Belongs to the bacterial solute-binding protein 8 family.</text>
</comment>
<organism evidence="9 10">
    <name type="scientific">Vibrio chanodichtyis</name>
    <dbReference type="NCBI Taxonomy" id="3027932"/>
    <lineage>
        <taxon>Bacteria</taxon>
        <taxon>Pseudomonadati</taxon>
        <taxon>Pseudomonadota</taxon>
        <taxon>Gammaproteobacteria</taxon>
        <taxon>Vibrionales</taxon>
        <taxon>Vibrionaceae</taxon>
        <taxon>Vibrio</taxon>
    </lineage>
</organism>
<evidence type="ECO:0000313" key="9">
    <source>
        <dbReference type="EMBL" id="MDE1515898.1"/>
    </source>
</evidence>
<dbReference type="PANTHER" id="PTHR30532">
    <property type="entry name" value="IRON III DICITRATE-BINDING PERIPLASMIC PROTEIN"/>
    <property type="match status" value="1"/>
</dbReference>
<comment type="caution">
    <text evidence="9">The sequence shown here is derived from an EMBL/GenBank/DDBJ whole genome shotgun (WGS) entry which is preliminary data.</text>
</comment>
<dbReference type="PROSITE" id="PS50983">
    <property type="entry name" value="FE_B12_PBP"/>
    <property type="match status" value="1"/>
</dbReference>